<accession>A0A0B0EL09</accession>
<dbReference type="Gene3D" id="2.60.120.430">
    <property type="entry name" value="Galactose-binding lectin"/>
    <property type="match status" value="1"/>
</dbReference>
<name>A0A0B0EL09_9BACT</name>
<dbReference type="EMBL" id="JRYO01000067">
    <property type="protein sequence ID" value="KHE93269.1"/>
    <property type="molecule type" value="Genomic_DNA"/>
</dbReference>
<dbReference type="eggNOG" id="ENOG5030BWM">
    <property type="taxonomic scope" value="Bacteria"/>
</dbReference>
<proteinExistence type="predicted"/>
<protein>
    <recommendedName>
        <fullName evidence="3">Lipoprotein</fullName>
    </recommendedName>
</protein>
<evidence type="ECO:0008006" key="3">
    <source>
        <dbReference type="Google" id="ProtNLM"/>
    </source>
</evidence>
<dbReference type="Proteomes" id="UP000030652">
    <property type="component" value="Unassembled WGS sequence"/>
</dbReference>
<dbReference type="AlphaFoldDB" id="A0A0B0EL09"/>
<reference evidence="1 2" key="1">
    <citation type="submission" date="2014-10" db="EMBL/GenBank/DDBJ databases">
        <title>Draft genome of anammox bacterium scalindua brodae, obtained using differential coverage binning of sequence data from two enrichment reactors.</title>
        <authorList>
            <person name="Speth D.R."/>
            <person name="Russ L."/>
            <person name="Kartal B."/>
            <person name="Op den Camp H.J."/>
            <person name="Dutilh B.E."/>
            <person name="Jetten M.S."/>
        </authorList>
    </citation>
    <scope>NUCLEOTIDE SEQUENCE [LARGE SCALE GENOMIC DNA]</scope>
    <source>
        <strain evidence="1">RU1</strain>
    </source>
</reference>
<dbReference type="SUPFAM" id="SSF49785">
    <property type="entry name" value="Galactose-binding domain-like"/>
    <property type="match status" value="1"/>
</dbReference>
<evidence type="ECO:0000313" key="2">
    <source>
        <dbReference type="Proteomes" id="UP000030652"/>
    </source>
</evidence>
<gene>
    <name evidence="1" type="ORF">SCABRO_01032</name>
</gene>
<dbReference type="InterPro" id="IPR008979">
    <property type="entry name" value="Galactose-bd-like_sf"/>
</dbReference>
<dbReference type="PROSITE" id="PS51257">
    <property type="entry name" value="PROKAR_LIPOPROTEIN"/>
    <property type="match status" value="1"/>
</dbReference>
<comment type="caution">
    <text evidence="1">The sequence shown here is derived from an EMBL/GenBank/DDBJ whole genome shotgun (WGS) entry which is preliminary data.</text>
</comment>
<sequence length="179" mass="20676">MFIIKQTRVFILLILALSLITGCQRKPAFHYDFETEKILDTLSWKCKTIFSLSYKHATSGQKSLEMNLYPSPYPGIALSNFNSDWSRHDTLKFDIYNQEDISLRLAIRIDDAKNPSYGDRYNHPIILSPGMNHISIPLSSLHTSGTDRMINLANVQQVILFLVQPERKQTIYLDNIRLE</sequence>
<organism evidence="1 2">
    <name type="scientific">Candidatus Scalindua brodae</name>
    <dbReference type="NCBI Taxonomy" id="237368"/>
    <lineage>
        <taxon>Bacteria</taxon>
        <taxon>Pseudomonadati</taxon>
        <taxon>Planctomycetota</taxon>
        <taxon>Candidatus Brocadiia</taxon>
        <taxon>Candidatus Brocadiales</taxon>
        <taxon>Candidatus Scalinduaceae</taxon>
        <taxon>Candidatus Scalindua</taxon>
    </lineage>
</organism>
<evidence type="ECO:0000313" key="1">
    <source>
        <dbReference type="EMBL" id="KHE93269.1"/>
    </source>
</evidence>